<accession>M1DA71</accession>
<feature type="region of interest" description="Disordered" evidence="1">
    <location>
        <begin position="1"/>
        <end position="21"/>
    </location>
</feature>
<feature type="region of interest" description="Disordered" evidence="1">
    <location>
        <begin position="64"/>
        <end position="119"/>
    </location>
</feature>
<reference evidence="2" key="2">
    <citation type="submission" date="2015-06" db="UniProtKB">
        <authorList>
            <consortium name="EnsemblPlants"/>
        </authorList>
    </citation>
    <scope>IDENTIFICATION</scope>
    <source>
        <strain evidence="2">DM1-3 516 R44</strain>
    </source>
</reference>
<feature type="compositionally biased region" description="Basic residues" evidence="1">
    <location>
        <begin position="65"/>
        <end position="74"/>
    </location>
</feature>
<organism evidence="2 3">
    <name type="scientific">Solanum tuberosum</name>
    <name type="common">Potato</name>
    <dbReference type="NCBI Taxonomy" id="4113"/>
    <lineage>
        <taxon>Eukaryota</taxon>
        <taxon>Viridiplantae</taxon>
        <taxon>Streptophyta</taxon>
        <taxon>Embryophyta</taxon>
        <taxon>Tracheophyta</taxon>
        <taxon>Spermatophyta</taxon>
        <taxon>Magnoliopsida</taxon>
        <taxon>eudicotyledons</taxon>
        <taxon>Gunneridae</taxon>
        <taxon>Pentapetalae</taxon>
        <taxon>asterids</taxon>
        <taxon>lamiids</taxon>
        <taxon>Solanales</taxon>
        <taxon>Solanaceae</taxon>
        <taxon>Solanoideae</taxon>
        <taxon>Solaneae</taxon>
        <taxon>Solanum</taxon>
    </lineage>
</organism>
<sequence length="119" mass="13472">MEANKTQALHNKRKRKTSISNDVQTVDSIDISNEEVDVGSSEIESDDIVRVVAKIHREVEEMKIKVPKNKKTSKGKKENEAPVQPKTASKSKSTEGPCLRFRKGKRETILTREERVEAL</sequence>
<dbReference type="HOGENOM" id="CLU_2065647_0_0_1"/>
<keyword evidence="3" id="KW-1185">Reference proteome</keyword>
<protein>
    <submittedName>
        <fullName evidence="2">Uncharacterized protein</fullName>
    </submittedName>
</protein>
<dbReference type="EnsemblPlants" id="PGSC0003DMT400085751">
    <property type="protein sequence ID" value="PGSC0003DMT400085751"/>
    <property type="gene ID" value="PGSC0003DMG400035322"/>
</dbReference>
<name>M1DA71_SOLTU</name>
<dbReference type="InParanoid" id="M1DA71"/>
<evidence type="ECO:0000256" key="1">
    <source>
        <dbReference type="SAM" id="MobiDB-lite"/>
    </source>
</evidence>
<dbReference type="PaxDb" id="4113-PGSC0003DMT400085751"/>
<dbReference type="AlphaFoldDB" id="M1DA71"/>
<dbReference type="Proteomes" id="UP000011115">
    <property type="component" value="Unassembled WGS sequence"/>
</dbReference>
<reference evidence="3" key="1">
    <citation type="journal article" date="2011" name="Nature">
        <title>Genome sequence and analysis of the tuber crop potato.</title>
        <authorList>
            <consortium name="The Potato Genome Sequencing Consortium"/>
        </authorList>
    </citation>
    <scope>NUCLEOTIDE SEQUENCE [LARGE SCALE GENOMIC DNA]</scope>
    <source>
        <strain evidence="3">cv. DM1-3 516 R44</strain>
    </source>
</reference>
<evidence type="ECO:0000313" key="3">
    <source>
        <dbReference type="Proteomes" id="UP000011115"/>
    </source>
</evidence>
<dbReference type="Gramene" id="PGSC0003DMT400085751">
    <property type="protein sequence ID" value="PGSC0003DMT400085751"/>
    <property type="gene ID" value="PGSC0003DMG400035322"/>
</dbReference>
<feature type="compositionally biased region" description="Basic and acidic residues" evidence="1">
    <location>
        <begin position="106"/>
        <end position="119"/>
    </location>
</feature>
<evidence type="ECO:0000313" key="2">
    <source>
        <dbReference type="EnsemblPlants" id="PGSC0003DMT400085751"/>
    </source>
</evidence>
<proteinExistence type="predicted"/>